<sequence>MLLKNFKNYRLFINLIISPIIVFNPFGGGFPIGLGGWGVYIWPILVVLLLSYVLIYNYCYNFFWSYIEEYLEKILNFIDLIFSGYLYKPHNTYIYHENFILLFENICFHYFLYFLYIM</sequence>
<feature type="transmembrane region" description="Helical" evidence="1">
    <location>
        <begin position="12"/>
        <end position="34"/>
    </location>
</feature>
<keyword evidence="1" id="KW-0472">Membrane</keyword>
<organism evidence="2">
    <name type="scientific">Tetrahymena paravorax</name>
    <dbReference type="NCBI Taxonomy" id="5905"/>
    <lineage>
        <taxon>Eukaryota</taxon>
        <taxon>Sar</taxon>
        <taxon>Alveolata</taxon>
        <taxon>Ciliophora</taxon>
        <taxon>Intramacronucleata</taxon>
        <taxon>Oligohymenophorea</taxon>
        <taxon>Hymenostomatida</taxon>
        <taxon>Tetrahymenina</taxon>
        <taxon>Tetrahymenidae</taxon>
        <taxon>Tetrahymena</taxon>
    </lineage>
</organism>
<dbReference type="GeneID" id="4271461"/>
<evidence type="ECO:0000313" key="2">
    <source>
        <dbReference type="EMBL" id="ABI51696.1"/>
    </source>
</evidence>
<geneLocation type="mitochondrion" evidence="2"/>
<dbReference type="AlphaFoldDB" id="Q09F55"/>
<dbReference type="EMBL" id="DQ927304">
    <property type="protein sequence ID" value="ABI51696.1"/>
    <property type="molecule type" value="Genomic_DNA"/>
</dbReference>
<name>Q09F55_TETPR</name>
<feature type="transmembrane region" description="Helical" evidence="1">
    <location>
        <begin position="40"/>
        <end position="58"/>
    </location>
</feature>
<evidence type="ECO:0000256" key="1">
    <source>
        <dbReference type="SAM" id="Phobius"/>
    </source>
</evidence>
<dbReference type="RefSeq" id="YP_740787.1">
    <property type="nucleotide sequence ID" value="NC_008338.1"/>
</dbReference>
<keyword evidence="1" id="KW-1133">Transmembrane helix</keyword>
<feature type="transmembrane region" description="Helical" evidence="1">
    <location>
        <begin position="99"/>
        <end position="117"/>
    </location>
</feature>
<gene>
    <name evidence="2" type="primary">ymf72</name>
</gene>
<keyword evidence="2" id="KW-0496">Mitochondrion</keyword>
<keyword evidence="1" id="KW-0812">Transmembrane</keyword>
<accession>Q09F55</accession>
<protein>
    <submittedName>
        <fullName evidence="2">Ymf72</fullName>
    </submittedName>
</protein>
<reference evidence="2" key="1">
    <citation type="journal article" date="2007" name="PLoS ONE">
        <title>Complete mitochondrial genome sequence of three tetrahymena species reveals mutation hot spots and accelerated nonsynonymous substitutions in Ymf genes.</title>
        <authorList>
            <person name="Moradian M.M."/>
            <person name="Beglaryan D."/>
            <person name="Skozylas J.M."/>
            <person name="Kerikorian V."/>
        </authorList>
    </citation>
    <scope>NUCLEOTIDE SEQUENCE</scope>
    <source>
        <strain evidence="2">RP</strain>
    </source>
</reference>
<proteinExistence type="predicted"/>